<accession>A0A5J4UKD2</accession>
<proteinExistence type="predicted"/>
<name>A0A5J4UKD2_9EUKA</name>
<evidence type="ECO:0000313" key="1">
    <source>
        <dbReference type="EMBL" id="KAA6370959.1"/>
    </source>
</evidence>
<reference evidence="1 2" key="1">
    <citation type="submission" date="2019-03" db="EMBL/GenBank/DDBJ databases">
        <title>Single cell metagenomics reveals metabolic interactions within the superorganism composed of flagellate Streblomastix strix and complex community of Bacteroidetes bacteria on its surface.</title>
        <authorList>
            <person name="Treitli S.C."/>
            <person name="Kolisko M."/>
            <person name="Husnik F."/>
            <person name="Keeling P."/>
            <person name="Hampl V."/>
        </authorList>
    </citation>
    <scope>NUCLEOTIDE SEQUENCE [LARGE SCALE GENOMIC DNA]</scope>
    <source>
        <strain evidence="1">ST1C</strain>
    </source>
</reference>
<protein>
    <submittedName>
        <fullName evidence="1">Uncharacterized protein</fullName>
    </submittedName>
</protein>
<evidence type="ECO:0000313" key="2">
    <source>
        <dbReference type="Proteomes" id="UP000324800"/>
    </source>
</evidence>
<feature type="non-terminal residue" evidence="1">
    <location>
        <position position="1"/>
    </location>
</feature>
<dbReference type="InterPro" id="IPR011050">
    <property type="entry name" value="Pectin_lyase_fold/virulence"/>
</dbReference>
<comment type="caution">
    <text evidence="1">The sequence shown here is derived from an EMBL/GenBank/DDBJ whole genome shotgun (WGS) entry which is preliminary data.</text>
</comment>
<organism evidence="1 2">
    <name type="scientific">Streblomastix strix</name>
    <dbReference type="NCBI Taxonomy" id="222440"/>
    <lineage>
        <taxon>Eukaryota</taxon>
        <taxon>Metamonada</taxon>
        <taxon>Preaxostyla</taxon>
        <taxon>Oxymonadida</taxon>
        <taxon>Streblomastigidae</taxon>
        <taxon>Streblomastix</taxon>
    </lineage>
</organism>
<dbReference type="EMBL" id="SNRW01014906">
    <property type="protein sequence ID" value="KAA6370959.1"/>
    <property type="molecule type" value="Genomic_DNA"/>
</dbReference>
<dbReference type="SUPFAM" id="SSF51126">
    <property type="entry name" value="Pectin lyase-like"/>
    <property type="match status" value="1"/>
</dbReference>
<dbReference type="AlphaFoldDB" id="A0A5J4UKD2"/>
<sequence length="495" mass="55043">SQTNISQQYTSFVDPPTANVLRLQKDVEFGSGAIVILNASRLKFEECQFSQNQGWKAGSINIQQMNKNWISSEIGSDQTFPMLSIKQCYFNDNKAVKYSTIQELNLNGDIGNDMIIDYIYTKNEIVQSINSSNSSSAVPKIGSIHNSFAKGVFDYLLFARRTAEVAYVSVDGTDQITSVSGQKTNPLHTIEFAAFHTTSSQTRKSQIFVFPGVFKERLIFVGGHSLIITGTAEGSIEPISTFQKSDKPGPSAIQDTIDIYQDLIQIYDGILSLQCLVIQEDNNNITPVPFNMIAIHGTLANITIEYCAFKTVNSRAGEKHSPLISISQALAFLNRSNGYKEIIVMKGLFDEPMLVIREITLILTGQGYHATQICNNKHEENSIIWVQEGSNILIQDCTLFRQSEGTPTAFILDCGPDCNVIVKRCVLMNDKTSEKEFYPGMFWGTITSGGIFDTIIYNSQIKDQPSIVIDSGYDSFDFDLIEETSDNKCEFISGM</sequence>
<gene>
    <name evidence="1" type="ORF">EZS28_033514</name>
</gene>
<dbReference type="Proteomes" id="UP000324800">
    <property type="component" value="Unassembled WGS sequence"/>
</dbReference>